<keyword evidence="2" id="KW-1185">Reference proteome</keyword>
<reference evidence="2" key="1">
    <citation type="journal article" date="2022" name="Mol. Ecol. Resour.">
        <title>The genomes of chicory, endive, great burdock and yacon provide insights into Asteraceae palaeo-polyploidization history and plant inulin production.</title>
        <authorList>
            <person name="Fan W."/>
            <person name="Wang S."/>
            <person name="Wang H."/>
            <person name="Wang A."/>
            <person name="Jiang F."/>
            <person name="Liu H."/>
            <person name="Zhao H."/>
            <person name="Xu D."/>
            <person name="Zhang Y."/>
        </authorList>
    </citation>
    <scope>NUCLEOTIDE SEQUENCE [LARGE SCALE GENOMIC DNA]</scope>
    <source>
        <strain evidence="2">cv. Punajuju</strain>
    </source>
</reference>
<protein>
    <submittedName>
        <fullName evidence="1">Uncharacterized protein</fullName>
    </submittedName>
</protein>
<dbReference type="Proteomes" id="UP001055811">
    <property type="component" value="Linkage Group LG06"/>
</dbReference>
<reference evidence="1 2" key="2">
    <citation type="journal article" date="2022" name="Mol. Ecol. Resour.">
        <title>The genomes of chicory, endive, great burdock and yacon provide insights into Asteraceae paleo-polyploidization history and plant inulin production.</title>
        <authorList>
            <person name="Fan W."/>
            <person name="Wang S."/>
            <person name="Wang H."/>
            <person name="Wang A."/>
            <person name="Jiang F."/>
            <person name="Liu H."/>
            <person name="Zhao H."/>
            <person name="Xu D."/>
            <person name="Zhang Y."/>
        </authorList>
    </citation>
    <scope>NUCLEOTIDE SEQUENCE [LARGE SCALE GENOMIC DNA]</scope>
    <source>
        <strain evidence="2">cv. Punajuju</strain>
        <tissue evidence="1">Leaves</tissue>
    </source>
</reference>
<gene>
    <name evidence="1" type="ORF">L2E82_35507</name>
</gene>
<comment type="caution">
    <text evidence="1">The sequence shown here is derived from an EMBL/GenBank/DDBJ whole genome shotgun (WGS) entry which is preliminary data.</text>
</comment>
<proteinExistence type="predicted"/>
<evidence type="ECO:0000313" key="1">
    <source>
        <dbReference type="EMBL" id="KAI3723750.1"/>
    </source>
</evidence>
<name>A0ACB9BP12_CICIN</name>
<evidence type="ECO:0000313" key="2">
    <source>
        <dbReference type="Proteomes" id="UP001055811"/>
    </source>
</evidence>
<dbReference type="EMBL" id="CM042014">
    <property type="protein sequence ID" value="KAI3723750.1"/>
    <property type="molecule type" value="Genomic_DNA"/>
</dbReference>
<sequence>MHFSCRVLGLSFSSASCRLAAAVCCHCLKVYRSLLLTVSSMASSSTSSVQKSYKYDVFLSFRDEDTRKNFVDHLYAALELQGIHTFKDDERLEKGKTINDELLKSIEESKFYIVIFSKNYASSSWCLDELVKIMECQKAIEQIAYPVFYDVDPSEVRKQLGPVGEAFAGHNNKGEVGKWREAMKEASNLAGWDLRNTADGHEAKVINKIVKKISLELRFVNLEVDRKLIGMESRIEDIVSFMEMGIEDVRLIGIKGIGGGGKTTLARAVFDKICFSFEGKSFVENVREVSKPLIFGLRSLQEQVLFNVLNNRSFSIGSVHDGKSVLRKMLSGKKVLLVLDDVDHLDQLEALAGGLDWFKPGSRIIITTRDEQVLVAHGVKWIRDVNLLSQDEAMCLLSRYAFGRDIPVQMYKELSLKVVHYAAGLPLTIRVLGSFLCGQNELEWVDAIERLKTIPLKETLEKLELSYTGLEDDYKEIYLDVACLLKSWKKDDAIRALESCGFHARNGLRVLEQKSLITISPDLELGMHDHIEEMGQNIVRRCDPDEPIRHSRLWIRGEIEDVLTKDLVTEVTKAIAIQINSSYGEENLGYEILTKGFGNMKNLRFLHVDSDTRDWPAKIGVGQNFPNALRFLSWRRYPYCSLPKTFQANNLVALQISSSIIKQLWEDGETKVSAKTLL</sequence>
<accession>A0ACB9BP12</accession>
<organism evidence="1 2">
    <name type="scientific">Cichorium intybus</name>
    <name type="common">Chicory</name>
    <dbReference type="NCBI Taxonomy" id="13427"/>
    <lineage>
        <taxon>Eukaryota</taxon>
        <taxon>Viridiplantae</taxon>
        <taxon>Streptophyta</taxon>
        <taxon>Embryophyta</taxon>
        <taxon>Tracheophyta</taxon>
        <taxon>Spermatophyta</taxon>
        <taxon>Magnoliopsida</taxon>
        <taxon>eudicotyledons</taxon>
        <taxon>Gunneridae</taxon>
        <taxon>Pentapetalae</taxon>
        <taxon>asterids</taxon>
        <taxon>campanulids</taxon>
        <taxon>Asterales</taxon>
        <taxon>Asteraceae</taxon>
        <taxon>Cichorioideae</taxon>
        <taxon>Cichorieae</taxon>
        <taxon>Cichoriinae</taxon>
        <taxon>Cichorium</taxon>
    </lineage>
</organism>